<gene>
    <name evidence="2" type="ordered locus">Ppha_1003</name>
</gene>
<sequence length="126" mass="14359" precursor="true">MQPYQAKLLRFWIIIIAMVFAGSFLTMTAIFHVLKIDLIIHILIYGILSFLPLLIFRKRKTAFLISLAIAPLSFLFESMHSIISGWPFEYLDAFANNVGVIAGMTAGLLVRLKKHYENESTIKMPL</sequence>
<evidence type="ECO:0008006" key="4">
    <source>
        <dbReference type="Google" id="ProtNLM"/>
    </source>
</evidence>
<feature type="transmembrane region" description="Helical" evidence="1">
    <location>
        <begin position="63"/>
        <end position="88"/>
    </location>
</feature>
<evidence type="ECO:0000313" key="2">
    <source>
        <dbReference type="EMBL" id="ACF43287.1"/>
    </source>
</evidence>
<dbReference type="KEGG" id="pph:Ppha_1003"/>
<dbReference type="AlphaFoldDB" id="B4SFN2"/>
<evidence type="ECO:0000256" key="1">
    <source>
        <dbReference type="SAM" id="Phobius"/>
    </source>
</evidence>
<evidence type="ECO:0000313" key="3">
    <source>
        <dbReference type="Proteomes" id="UP000002724"/>
    </source>
</evidence>
<keyword evidence="1" id="KW-0472">Membrane</keyword>
<accession>B4SFN2</accession>
<dbReference type="HOGENOM" id="CLU_1892456_0_0_10"/>
<feature type="transmembrane region" description="Helical" evidence="1">
    <location>
        <begin position="38"/>
        <end position="56"/>
    </location>
</feature>
<reference evidence="2 3" key="1">
    <citation type="submission" date="2008-06" db="EMBL/GenBank/DDBJ databases">
        <title>Complete sequence of Pelodictyon phaeoclathratiforme BU-1.</title>
        <authorList>
            <consortium name="US DOE Joint Genome Institute"/>
            <person name="Lucas S."/>
            <person name="Copeland A."/>
            <person name="Lapidus A."/>
            <person name="Glavina del Rio T."/>
            <person name="Dalin E."/>
            <person name="Tice H."/>
            <person name="Bruce D."/>
            <person name="Goodwin L."/>
            <person name="Pitluck S."/>
            <person name="Schmutz J."/>
            <person name="Larimer F."/>
            <person name="Land M."/>
            <person name="Hauser L."/>
            <person name="Kyrpides N."/>
            <person name="Mikhailova N."/>
            <person name="Liu Z."/>
            <person name="Li T."/>
            <person name="Zhao F."/>
            <person name="Overmann J."/>
            <person name="Bryant D.A."/>
            <person name="Richardson P."/>
        </authorList>
    </citation>
    <scope>NUCLEOTIDE SEQUENCE [LARGE SCALE GENOMIC DNA]</scope>
    <source>
        <strain evidence="3">DSM 5477 / BU-1</strain>
    </source>
</reference>
<dbReference type="STRING" id="324925.Ppha_1003"/>
<feature type="transmembrane region" description="Helical" evidence="1">
    <location>
        <begin position="12"/>
        <end position="32"/>
    </location>
</feature>
<dbReference type="EMBL" id="CP001110">
    <property type="protein sequence ID" value="ACF43287.1"/>
    <property type="molecule type" value="Genomic_DNA"/>
</dbReference>
<dbReference type="Proteomes" id="UP000002724">
    <property type="component" value="Chromosome"/>
</dbReference>
<protein>
    <recommendedName>
        <fullName evidence="4">VanZ-like domain-containing protein</fullName>
    </recommendedName>
</protein>
<proteinExistence type="predicted"/>
<dbReference type="OrthoDB" id="598321at2"/>
<keyword evidence="1" id="KW-0812">Transmembrane</keyword>
<feature type="transmembrane region" description="Helical" evidence="1">
    <location>
        <begin position="94"/>
        <end position="112"/>
    </location>
</feature>
<name>B4SFN2_PELPB</name>
<keyword evidence="1" id="KW-1133">Transmembrane helix</keyword>
<keyword evidence="3" id="KW-1185">Reference proteome</keyword>
<organism evidence="2 3">
    <name type="scientific">Pelodictyon phaeoclathratiforme (strain DSM 5477 / BU-1)</name>
    <dbReference type="NCBI Taxonomy" id="324925"/>
    <lineage>
        <taxon>Bacteria</taxon>
        <taxon>Pseudomonadati</taxon>
        <taxon>Chlorobiota</taxon>
        <taxon>Chlorobiia</taxon>
        <taxon>Chlorobiales</taxon>
        <taxon>Chlorobiaceae</taxon>
        <taxon>Chlorobium/Pelodictyon group</taxon>
        <taxon>Pelodictyon</taxon>
    </lineage>
</organism>
<dbReference type="RefSeq" id="WP_012507781.1">
    <property type="nucleotide sequence ID" value="NC_011060.1"/>
</dbReference>